<dbReference type="Proteomes" id="UP000402241">
    <property type="component" value="Chromosome"/>
</dbReference>
<protein>
    <submittedName>
        <fullName evidence="2">Uncharacterized protein</fullName>
    </submittedName>
</protein>
<evidence type="ECO:0000313" key="3">
    <source>
        <dbReference type="EMBL" id="QGL46770.1"/>
    </source>
</evidence>
<feature type="region of interest" description="Disordered" evidence="1">
    <location>
        <begin position="164"/>
        <end position="187"/>
    </location>
</feature>
<gene>
    <name evidence="2" type="ORF">G3561_21210</name>
    <name evidence="3" type="ORF">GCE86_06725</name>
</gene>
<reference evidence="2 5" key="2">
    <citation type="submission" date="2020-02" db="EMBL/GenBank/DDBJ databases">
        <title>WGS of Micromonospora spp. isolated from hot spring.</title>
        <authorList>
            <person name="Thawai C."/>
        </authorList>
    </citation>
    <scope>NUCLEOTIDE SEQUENCE [LARGE SCALE GENOMIC DNA]</scope>
    <source>
        <strain evidence="2 5">TMS7</strain>
    </source>
</reference>
<sequence>MATTTRTRTAAADTAPKGLPRDLDESDVIADGQRMADELAAREAKAAPAPRRRSTKAAAQDAAAQPAQQPAAAPKAAKGKGKAAPAQPQPQQPAQPADAKPAPTPRLNQDEMVLAYLAAHPNEEFSPYAISRAITPEGRKPLGVRDCCARLAAADKIAQTSDKPRRYRLAAAPKPAARRTRKAAAAN</sequence>
<dbReference type="EMBL" id="JAAHBZ010000009">
    <property type="protein sequence ID" value="NES30057.1"/>
    <property type="molecule type" value="Genomic_DNA"/>
</dbReference>
<proteinExistence type="predicted"/>
<feature type="region of interest" description="Disordered" evidence="1">
    <location>
        <begin position="1"/>
        <end position="110"/>
    </location>
</feature>
<keyword evidence="4" id="KW-1185">Reference proteome</keyword>
<dbReference type="RefSeq" id="WP_154226124.1">
    <property type="nucleotide sequence ID" value="NZ_CP045309.1"/>
</dbReference>
<reference evidence="3 4" key="1">
    <citation type="submission" date="2019-10" db="EMBL/GenBank/DDBJ databases">
        <title>Genome Sequence of Micromonospora terminaliae DSM 101760.</title>
        <authorList>
            <person name="Guo L."/>
        </authorList>
    </citation>
    <scope>NUCLEOTIDE SEQUENCE [LARGE SCALE GENOMIC DNA]</scope>
    <source>
        <strain evidence="3 4">DSM 101760</strain>
    </source>
</reference>
<dbReference type="EMBL" id="CP045309">
    <property type="protein sequence ID" value="QGL46770.1"/>
    <property type="molecule type" value="Genomic_DNA"/>
</dbReference>
<evidence type="ECO:0000256" key="1">
    <source>
        <dbReference type="SAM" id="MobiDB-lite"/>
    </source>
</evidence>
<feature type="compositionally biased region" description="Low complexity" evidence="1">
    <location>
        <begin position="1"/>
        <end position="15"/>
    </location>
</feature>
<evidence type="ECO:0000313" key="4">
    <source>
        <dbReference type="Proteomes" id="UP000402241"/>
    </source>
</evidence>
<feature type="compositionally biased region" description="Basic residues" evidence="1">
    <location>
        <begin position="176"/>
        <end position="187"/>
    </location>
</feature>
<dbReference type="AlphaFoldDB" id="A0AAJ2ZHB5"/>
<name>A0AAJ2ZHB5_9ACTN</name>
<evidence type="ECO:0000313" key="5">
    <source>
        <dbReference type="Proteomes" id="UP000477779"/>
    </source>
</evidence>
<feature type="compositionally biased region" description="Low complexity" evidence="1">
    <location>
        <begin position="56"/>
        <end position="86"/>
    </location>
</feature>
<dbReference type="Proteomes" id="UP000477779">
    <property type="component" value="Unassembled WGS sequence"/>
</dbReference>
<evidence type="ECO:0000313" key="2">
    <source>
        <dbReference type="EMBL" id="NES30057.1"/>
    </source>
</evidence>
<feature type="compositionally biased region" description="Basic and acidic residues" evidence="1">
    <location>
        <begin position="34"/>
        <end position="45"/>
    </location>
</feature>
<organism evidence="2 5">
    <name type="scientific">Micromonospora terminaliae</name>
    <dbReference type="NCBI Taxonomy" id="1914461"/>
    <lineage>
        <taxon>Bacteria</taxon>
        <taxon>Bacillati</taxon>
        <taxon>Actinomycetota</taxon>
        <taxon>Actinomycetes</taxon>
        <taxon>Micromonosporales</taxon>
        <taxon>Micromonosporaceae</taxon>
        <taxon>Micromonospora</taxon>
    </lineage>
</organism>
<accession>A0AAJ2ZHB5</accession>